<evidence type="ECO:0000256" key="2">
    <source>
        <dbReference type="ARBA" id="ARBA00022803"/>
    </source>
</evidence>
<dbReference type="InterPro" id="IPR011990">
    <property type="entry name" value="TPR-like_helical_dom_sf"/>
</dbReference>
<evidence type="ECO:0000313" key="4">
    <source>
        <dbReference type="Proteomes" id="UP000261620"/>
    </source>
</evidence>
<dbReference type="PANTHER" id="PTHR44314">
    <property type="entry name" value="CILIA- AND FLAGELLA-ASSOCIATED PROTEIN 70"/>
    <property type="match status" value="1"/>
</dbReference>
<sequence>MAEHVLSQELLFSAGGPSASYCYYLAQLQLLRADYGSQDADVWALSGHCHYLQGAFTDAQESYEQSLEFPQQPSEHHLVLLRLGSIYLQQDKLEELVIAEEALIEANHLNMQNAEVWAYLSLICLRSGRHQEAEQFHKYAKRVSQPGVFIVLGILNINMQNSLQ</sequence>
<dbReference type="PANTHER" id="PTHR44314:SF1">
    <property type="entry name" value="CILIA- AND FLAGELLA-ASSOCIATED PROTEIN 70"/>
    <property type="match status" value="1"/>
</dbReference>
<dbReference type="Ensembl" id="ENSMMOT00000002924.1">
    <property type="protein sequence ID" value="ENSMMOP00000002879.1"/>
    <property type="gene ID" value="ENSMMOG00000002325.1"/>
</dbReference>
<evidence type="ECO:0000256" key="1">
    <source>
        <dbReference type="ARBA" id="ARBA00022737"/>
    </source>
</evidence>
<dbReference type="GO" id="GO:0003341">
    <property type="term" value="P:cilium movement"/>
    <property type="evidence" value="ECO:0007669"/>
    <property type="project" value="TreeGrafter"/>
</dbReference>
<dbReference type="GO" id="GO:0060271">
    <property type="term" value="P:cilium assembly"/>
    <property type="evidence" value="ECO:0007669"/>
    <property type="project" value="TreeGrafter"/>
</dbReference>
<protein>
    <submittedName>
        <fullName evidence="3">Uncharacterized protein</fullName>
    </submittedName>
</protein>
<dbReference type="Proteomes" id="UP000261620">
    <property type="component" value="Unplaced"/>
</dbReference>
<dbReference type="GO" id="GO:0070062">
    <property type="term" value="C:extracellular exosome"/>
    <property type="evidence" value="ECO:0007669"/>
    <property type="project" value="TreeGrafter"/>
</dbReference>
<dbReference type="Gene3D" id="1.25.40.10">
    <property type="entry name" value="Tetratricopeptide repeat domain"/>
    <property type="match status" value="1"/>
</dbReference>
<organism evidence="3 4">
    <name type="scientific">Mola mola</name>
    <name type="common">Ocean sunfish</name>
    <name type="synonym">Tetraodon mola</name>
    <dbReference type="NCBI Taxonomy" id="94237"/>
    <lineage>
        <taxon>Eukaryota</taxon>
        <taxon>Metazoa</taxon>
        <taxon>Chordata</taxon>
        <taxon>Craniata</taxon>
        <taxon>Vertebrata</taxon>
        <taxon>Euteleostomi</taxon>
        <taxon>Actinopterygii</taxon>
        <taxon>Neopterygii</taxon>
        <taxon>Teleostei</taxon>
        <taxon>Neoteleostei</taxon>
        <taxon>Acanthomorphata</taxon>
        <taxon>Eupercaria</taxon>
        <taxon>Tetraodontiformes</taxon>
        <taxon>Molidae</taxon>
        <taxon>Mola</taxon>
    </lineage>
</organism>
<dbReference type="AlphaFoldDB" id="A0A3Q3W3A3"/>
<proteinExistence type="predicted"/>
<keyword evidence="1" id="KW-0677">Repeat</keyword>
<dbReference type="InterPro" id="IPR052628">
    <property type="entry name" value="CFAP70"/>
</dbReference>
<reference evidence="3" key="2">
    <citation type="submission" date="2025-09" db="UniProtKB">
        <authorList>
            <consortium name="Ensembl"/>
        </authorList>
    </citation>
    <scope>IDENTIFICATION</scope>
</reference>
<accession>A0A3Q3W3A3</accession>
<dbReference type="GO" id="GO:0031514">
    <property type="term" value="C:motile cilium"/>
    <property type="evidence" value="ECO:0007669"/>
    <property type="project" value="TreeGrafter"/>
</dbReference>
<name>A0A3Q3W3A3_MOLML</name>
<reference evidence="3" key="1">
    <citation type="submission" date="2025-08" db="UniProtKB">
        <authorList>
            <consortium name="Ensembl"/>
        </authorList>
    </citation>
    <scope>IDENTIFICATION</scope>
</reference>
<keyword evidence="4" id="KW-1185">Reference proteome</keyword>
<dbReference type="SUPFAM" id="SSF48452">
    <property type="entry name" value="TPR-like"/>
    <property type="match status" value="1"/>
</dbReference>
<evidence type="ECO:0000313" key="3">
    <source>
        <dbReference type="Ensembl" id="ENSMMOP00000002879.1"/>
    </source>
</evidence>
<keyword evidence="2" id="KW-0802">TPR repeat</keyword>